<evidence type="ECO:0000259" key="8">
    <source>
        <dbReference type="Pfam" id="PF00291"/>
    </source>
</evidence>
<keyword evidence="7" id="KW-0198">Cysteine biosynthesis</keyword>
<dbReference type="InterPro" id="IPR050214">
    <property type="entry name" value="Cys_Synth/Cystath_Beta-Synth"/>
</dbReference>
<dbReference type="Pfam" id="PF00291">
    <property type="entry name" value="PALP"/>
    <property type="match status" value="1"/>
</dbReference>
<dbReference type="FunFam" id="3.40.50.1100:FF:000016">
    <property type="entry name" value="Cysteine synthase A"/>
    <property type="match status" value="1"/>
</dbReference>
<dbReference type="Proteomes" id="UP001057381">
    <property type="component" value="Chromosome"/>
</dbReference>
<gene>
    <name evidence="9" type="ORF">KFV11_10175</name>
</gene>
<dbReference type="SUPFAM" id="SSF53686">
    <property type="entry name" value="Tryptophan synthase beta subunit-like PLP-dependent enzymes"/>
    <property type="match status" value="1"/>
</dbReference>
<dbReference type="CDD" id="cd01561">
    <property type="entry name" value="CBS_like"/>
    <property type="match status" value="1"/>
</dbReference>
<evidence type="ECO:0000256" key="2">
    <source>
        <dbReference type="ARBA" id="ARBA00007103"/>
    </source>
</evidence>
<comment type="similarity">
    <text evidence="2">Belongs to the cysteine synthase/cystathionine beta-synthase family.</text>
</comment>
<dbReference type="GO" id="GO:0016740">
    <property type="term" value="F:transferase activity"/>
    <property type="evidence" value="ECO:0007669"/>
    <property type="project" value="UniProtKB-KW"/>
</dbReference>
<dbReference type="Gene3D" id="3.40.50.1100">
    <property type="match status" value="2"/>
</dbReference>
<evidence type="ECO:0000256" key="6">
    <source>
        <dbReference type="ARBA" id="ARBA00022898"/>
    </source>
</evidence>
<keyword evidence="4" id="KW-0028">Amino-acid biosynthesis</keyword>
<evidence type="ECO:0000256" key="7">
    <source>
        <dbReference type="ARBA" id="ARBA00023192"/>
    </source>
</evidence>
<accession>A0A9Q9BN53</accession>
<comment type="subunit">
    <text evidence="3">Homodimer.</text>
</comment>
<organism evidence="9 10">
    <name type="scientific">Macrococcus equipercicus</name>
    <dbReference type="NCBI Taxonomy" id="69967"/>
    <lineage>
        <taxon>Bacteria</taxon>
        <taxon>Bacillati</taxon>
        <taxon>Bacillota</taxon>
        <taxon>Bacilli</taxon>
        <taxon>Bacillales</taxon>
        <taxon>Staphylococcaceae</taxon>
        <taxon>Macrococcus</taxon>
    </lineage>
</organism>
<dbReference type="SUPFAM" id="SSF53335">
    <property type="entry name" value="S-adenosyl-L-methionine-dependent methyltransferases"/>
    <property type="match status" value="1"/>
</dbReference>
<dbReference type="GO" id="GO:0019344">
    <property type="term" value="P:cysteine biosynthetic process"/>
    <property type="evidence" value="ECO:0007669"/>
    <property type="project" value="UniProtKB-KW"/>
</dbReference>
<dbReference type="InterPro" id="IPR001926">
    <property type="entry name" value="TrpB-like_PALP"/>
</dbReference>
<name>A0A9Q9BN53_9STAP</name>
<evidence type="ECO:0000313" key="9">
    <source>
        <dbReference type="EMBL" id="UTH13575.1"/>
    </source>
</evidence>
<evidence type="ECO:0000256" key="3">
    <source>
        <dbReference type="ARBA" id="ARBA00011738"/>
    </source>
</evidence>
<evidence type="ECO:0000313" key="10">
    <source>
        <dbReference type="Proteomes" id="UP001057381"/>
    </source>
</evidence>
<dbReference type="AlphaFoldDB" id="A0A9Q9BN53"/>
<dbReference type="Gene3D" id="3.40.50.150">
    <property type="entry name" value="Vaccinia Virus protein VP39"/>
    <property type="match status" value="1"/>
</dbReference>
<dbReference type="PANTHER" id="PTHR10314">
    <property type="entry name" value="CYSTATHIONINE BETA-SYNTHASE"/>
    <property type="match status" value="1"/>
</dbReference>
<evidence type="ECO:0000256" key="1">
    <source>
        <dbReference type="ARBA" id="ARBA00001933"/>
    </source>
</evidence>
<reference evidence="9" key="1">
    <citation type="submission" date="2021-04" db="EMBL/GenBank/DDBJ databases">
        <title>Complete Genome Sequences of Macrococcus spp. from dog and cattle.</title>
        <authorList>
            <person name="Schwendener S."/>
            <person name="Perreten V."/>
        </authorList>
    </citation>
    <scope>NUCLEOTIDE SEQUENCE</scope>
    <source>
        <strain evidence="9">Epi0143-OL</strain>
    </source>
</reference>
<dbReference type="InterPro" id="IPR036052">
    <property type="entry name" value="TrpB-like_PALP_sf"/>
</dbReference>
<feature type="domain" description="Tryptophan synthase beta chain-like PALP" evidence="8">
    <location>
        <begin position="217"/>
        <end position="491"/>
    </location>
</feature>
<dbReference type="KEGG" id="mequ:KFV11_10175"/>
<protein>
    <submittedName>
        <fullName evidence="9">Pyridoxal-phosphate dependent enzyme</fullName>
    </submittedName>
</protein>
<keyword evidence="5" id="KW-0808">Transferase</keyword>
<proteinExistence type="inferred from homology"/>
<evidence type="ECO:0000256" key="4">
    <source>
        <dbReference type="ARBA" id="ARBA00022605"/>
    </source>
</evidence>
<dbReference type="EMBL" id="CP073809">
    <property type="protein sequence ID" value="UTH13575.1"/>
    <property type="molecule type" value="Genomic_DNA"/>
</dbReference>
<sequence length="503" mass="54523">MALSFMDIFEEWAVNYDEAVSGHNPEYKDVFENYTFMLKEAAKRAEGRTIEFGPGTGNLTLLLLNKGLEVTAYEPSPEMAAIGEQKTGLSFKTGDFLHFAATEADTIISSFAFHHLTDTEKSAAIKQYGTLLNDGGRIVILDTMFNSRDEKQHIIRHYEALGHHHLVEDLNREYYPLKETIMAIAKQHGFNFESVQLNNFAHLTVLTKKTYHKPADLTGGTPLVELTAFELPAGVRLFAKLEMYNLGGSVKDRLGRHLIDEAVRRGDISTGEVVEATAGNTGIGLALACLAHGLKLRLYVPEKFSIEKQAIMRALGAELIMTATADGMLGARAAAAADAKRTGAYYTNQFESSANPASYDKLANELTAELGEVAMIVAGAGSGGTFTGLAERLKPRGARTVVVEPVGSILNGGDSGSHRTEGIGVEVWPKFMTRELIDAIETITDDAAFDAVKELARREGLLVGSSSGAALAAALNQAPYVQGNIVVIFPDASDRYLSQHIYD</sequence>
<dbReference type="InterPro" id="IPR029063">
    <property type="entry name" value="SAM-dependent_MTases_sf"/>
</dbReference>
<keyword evidence="6" id="KW-0663">Pyridoxal phosphate</keyword>
<dbReference type="CDD" id="cd02440">
    <property type="entry name" value="AdoMet_MTases"/>
    <property type="match status" value="1"/>
</dbReference>
<dbReference type="Pfam" id="PF13489">
    <property type="entry name" value="Methyltransf_23"/>
    <property type="match status" value="1"/>
</dbReference>
<comment type="cofactor">
    <cofactor evidence="1">
        <name>pyridoxal 5'-phosphate</name>
        <dbReference type="ChEBI" id="CHEBI:597326"/>
    </cofactor>
</comment>
<evidence type="ECO:0000256" key="5">
    <source>
        <dbReference type="ARBA" id="ARBA00022679"/>
    </source>
</evidence>